<dbReference type="OrthoDB" id="10265389at2759"/>
<dbReference type="InterPro" id="IPR019312">
    <property type="entry name" value="CNOT11"/>
</dbReference>
<dbReference type="EMBL" id="KZ303497">
    <property type="protein sequence ID" value="PIA16907.1"/>
    <property type="molecule type" value="Genomic_DNA"/>
</dbReference>
<dbReference type="AlphaFoldDB" id="A0A2G5BDX5"/>
<reference evidence="1 2" key="1">
    <citation type="journal article" date="2015" name="Genome Biol. Evol.">
        <title>Phylogenomic analyses indicate that early fungi evolved digesting cell walls of algal ancestors of land plants.</title>
        <authorList>
            <person name="Chang Y."/>
            <person name="Wang S."/>
            <person name="Sekimoto S."/>
            <person name="Aerts A.L."/>
            <person name="Choi C."/>
            <person name="Clum A."/>
            <person name="LaButti K.M."/>
            <person name="Lindquist E.A."/>
            <person name="Yee Ngan C."/>
            <person name="Ohm R.A."/>
            <person name="Salamov A.A."/>
            <person name="Grigoriev I.V."/>
            <person name="Spatafora J.W."/>
            <person name="Berbee M.L."/>
        </authorList>
    </citation>
    <scope>NUCLEOTIDE SEQUENCE [LARGE SCALE GENOMIC DNA]</scope>
    <source>
        <strain evidence="1 2">NRRL 1564</strain>
    </source>
</reference>
<keyword evidence="2" id="KW-1185">Reference proteome</keyword>
<name>A0A2G5BDX5_COERN</name>
<protein>
    <submittedName>
        <fullName evidence="1">Uncharacterized protein</fullName>
    </submittedName>
</protein>
<evidence type="ECO:0000313" key="1">
    <source>
        <dbReference type="EMBL" id="PIA16907.1"/>
    </source>
</evidence>
<sequence>MDAKAAQTLYDYLTTTVVCLPPTPLPRLFPTTFILAQDSQIVTEGFSRARELLASKKKETQASYVLEQLAKAALPETEDALDVKTVSQIVDTLHTQPELLDRVPLDTEHIRKYAAKCWGVFEAIVDETEADEEADRIIRCSIGQPMSVVEHNLLAQLLIDRMARVSSETLFAYLNAVEGSCRTKSAGGAQVHNVRLASKVFNNALDTNSSLAETMSIELSSFCLSYSQVKDATDLYRRIISANS</sequence>
<accession>A0A2G5BDX5</accession>
<dbReference type="Pfam" id="PF10155">
    <property type="entry name" value="CNOT11"/>
    <property type="match status" value="1"/>
</dbReference>
<dbReference type="GO" id="GO:0030014">
    <property type="term" value="C:CCR4-NOT complex"/>
    <property type="evidence" value="ECO:0007669"/>
    <property type="project" value="InterPro"/>
</dbReference>
<evidence type="ECO:0000313" key="2">
    <source>
        <dbReference type="Proteomes" id="UP000242474"/>
    </source>
</evidence>
<proteinExistence type="predicted"/>
<dbReference type="Proteomes" id="UP000242474">
    <property type="component" value="Unassembled WGS sequence"/>
</dbReference>
<organism evidence="1 2">
    <name type="scientific">Coemansia reversa (strain ATCC 12441 / NRRL 1564)</name>
    <dbReference type="NCBI Taxonomy" id="763665"/>
    <lineage>
        <taxon>Eukaryota</taxon>
        <taxon>Fungi</taxon>
        <taxon>Fungi incertae sedis</taxon>
        <taxon>Zoopagomycota</taxon>
        <taxon>Kickxellomycotina</taxon>
        <taxon>Kickxellomycetes</taxon>
        <taxon>Kickxellales</taxon>
        <taxon>Kickxellaceae</taxon>
        <taxon>Coemansia</taxon>
    </lineage>
</organism>
<gene>
    <name evidence="1" type="ORF">COEREDRAFT_8054</name>
</gene>